<keyword evidence="2" id="KW-0732">Signal</keyword>
<dbReference type="GO" id="GO:0005794">
    <property type="term" value="C:Golgi apparatus"/>
    <property type="evidence" value="ECO:0007669"/>
    <property type="project" value="TreeGrafter"/>
</dbReference>
<keyword evidence="5" id="KW-1185">Reference proteome</keyword>
<feature type="domain" description="Nucleotide-diphospho-sugar transferase" evidence="3">
    <location>
        <begin position="202"/>
        <end position="422"/>
    </location>
</feature>
<reference evidence="4 5" key="1">
    <citation type="journal article" date="2015" name="Genome Biol. Evol.">
        <title>Comparative Genomics of a Bacterivorous Green Alga Reveals Evolutionary Causalities and Consequences of Phago-Mixotrophic Mode of Nutrition.</title>
        <authorList>
            <person name="Burns J.A."/>
            <person name="Paasch A."/>
            <person name="Narechania A."/>
            <person name="Kim E."/>
        </authorList>
    </citation>
    <scope>NUCLEOTIDE SEQUENCE [LARGE SCALE GENOMIC DNA]</scope>
    <source>
        <strain evidence="4 5">PLY_AMNH</strain>
    </source>
</reference>
<dbReference type="Pfam" id="PF03407">
    <property type="entry name" value="Nucleotid_trans"/>
    <property type="match status" value="1"/>
</dbReference>
<evidence type="ECO:0000313" key="4">
    <source>
        <dbReference type="EMBL" id="KAK3249970.1"/>
    </source>
</evidence>
<feature type="compositionally biased region" description="Polar residues" evidence="1">
    <location>
        <begin position="74"/>
        <end position="87"/>
    </location>
</feature>
<evidence type="ECO:0000256" key="1">
    <source>
        <dbReference type="SAM" id="MobiDB-lite"/>
    </source>
</evidence>
<comment type="caution">
    <text evidence="4">The sequence shown here is derived from an EMBL/GenBank/DDBJ whole genome shotgun (WGS) entry which is preliminary data.</text>
</comment>
<dbReference type="PANTHER" id="PTHR46936">
    <property type="entry name" value="ARABINOSYLTRANSFERASE XEG113"/>
    <property type="match status" value="1"/>
</dbReference>
<dbReference type="GO" id="GO:0052636">
    <property type="term" value="F:arabinosyltransferase activity"/>
    <property type="evidence" value="ECO:0007669"/>
    <property type="project" value="TreeGrafter"/>
</dbReference>
<proteinExistence type="predicted"/>
<dbReference type="InterPro" id="IPR053250">
    <property type="entry name" value="Glycosyltransferase_77"/>
</dbReference>
<feature type="signal peptide" evidence="2">
    <location>
        <begin position="1"/>
        <end position="30"/>
    </location>
</feature>
<accession>A0AAE0F4F4</accession>
<dbReference type="GO" id="GO:0052325">
    <property type="term" value="P:cell wall pectin biosynthetic process"/>
    <property type="evidence" value="ECO:0007669"/>
    <property type="project" value="TreeGrafter"/>
</dbReference>
<dbReference type="Proteomes" id="UP001190700">
    <property type="component" value="Unassembled WGS sequence"/>
</dbReference>
<protein>
    <recommendedName>
        <fullName evidence="3">Nucleotide-diphospho-sugar transferase domain-containing protein</fullName>
    </recommendedName>
</protein>
<name>A0AAE0F4F4_9CHLO</name>
<evidence type="ECO:0000313" key="5">
    <source>
        <dbReference type="Proteomes" id="UP001190700"/>
    </source>
</evidence>
<feature type="chain" id="PRO_5042135668" description="Nucleotide-diphospho-sugar transferase domain-containing protein" evidence="2">
    <location>
        <begin position="31"/>
        <end position="706"/>
    </location>
</feature>
<evidence type="ECO:0000259" key="3">
    <source>
        <dbReference type="Pfam" id="PF03407"/>
    </source>
</evidence>
<dbReference type="EMBL" id="LGRX02026996">
    <property type="protein sequence ID" value="KAK3249970.1"/>
    <property type="molecule type" value="Genomic_DNA"/>
</dbReference>
<dbReference type="AlphaFoldDB" id="A0AAE0F4F4"/>
<organism evidence="4 5">
    <name type="scientific">Cymbomonas tetramitiformis</name>
    <dbReference type="NCBI Taxonomy" id="36881"/>
    <lineage>
        <taxon>Eukaryota</taxon>
        <taxon>Viridiplantae</taxon>
        <taxon>Chlorophyta</taxon>
        <taxon>Pyramimonadophyceae</taxon>
        <taxon>Pyramimonadales</taxon>
        <taxon>Pyramimonadaceae</taxon>
        <taxon>Cymbomonas</taxon>
    </lineage>
</organism>
<gene>
    <name evidence="4" type="ORF">CYMTET_40637</name>
</gene>
<dbReference type="InterPro" id="IPR005069">
    <property type="entry name" value="Nucl-diP-sugar_transferase"/>
</dbReference>
<evidence type="ECO:0000256" key="2">
    <source>
        <dbReference type="SAM" id="SignalP"/>
    </source>
</evidence>
<dbReference type="PANTHER" id="PTHR46936:SF1">
    <property type="entry name" value="ARABINOSYLTRANSFERASE XEG113"/>
    <property type="match status" value="1"/>
</dbReference>
<sequence length="706" mass="79011">MCHIGERYSSAVKYSLCIVVLFALLLQGSADEPKRKSGPWELHLPTLFSESGKADVVRAEDIRSGRAKHPQLQPRPQASTTSSSAQEVTLGEDKAELQRELERLREENAKLKQSTTSTKDSAVDLQRLPRKFIPADTSEEHADEHTQHYDWADLGEGDDTLASALRGLEPGTAVIVTFADAEYIEMLQNWVAHCRRAGMGPLVVGAMDVQVLAEAKKLDVRTFNMDHTIKSFGFGAQIGIIEGLMELGYDVLMSDVDTAWIKDPMPYFVNTEARRRANLLISSDCASCLADEEKGLCIHAPYNIGIMMWRRGEVAQKLLAEWVNNLRGQGKVGYMAEQLELNEILRGKDGKRMFPLEVGCGEGNGVRVRGAVHVSRTPYGPFNVAMLPAGQFTHGHIFFVAEVPQRLQLDVYVVHATYQFGNGRTGQALGKKQRFREHGLWLVDNDLHYDQKFITYSSVIPAEWHEGTEPGFQRHMKTVEYHMKNMRNGLAIAKALGRVLVPPRWECHCDRHWTPILPGCIMANSDLKLPFHCPMDHLFEVMSWEHEERIAFREPGLLESPRFAALGDQSRAYISVPDDPEELAFGAGNQSLRWPRGATDIKAREFVKENKLEDVRVLEFTSTANAFCGFEDADTSQMMNSVMMGRGGNRGSGILNSVSWCCDNLKKDVGGYQPTPVPYQMPGFFDTATCQKDAALLEAKDKFKMG</sequence>
<feature type="region of interest" description="Disordered" evidence="1">
    <location>
        <begin position="64"/>
        <end position="94"/>
    </location>
</feature>